<evidence type="ECO:0000259" key="4">
    <source>
        <dbReference type="Pfam" id="PF03328"/>
    </source>
</evidence>
<dbReference type="InterPro" id="IPR050251">
    <property type="entry name" value="HpcH-HpaI_aldolase"/>
</dbReference>
<dbReference type="GO" id="GO:0016832">
    <property type="term" value="F:aldehyde-lyase activity"/>
    <property type="evidence" value="ECO:0007669"/>
    <property type="project" value="TreeGrafter"/>
</dbReference>
<evidence type="ECO:0000256" key="2">
    <source>
        <dbReference type="ARBA" id="ARBA00022723"/>
    </source>
</evidence>
<dbReference type="AlphaFoldDB" id="A0A381WE98"/>
<comment type="similarity">
    <text evidence="1">Belongs to the HpcH/HpaI aldolase family.</text>
</comment>
<feature type="domain" description="HpcH/HpaI aldolase/citrate lyase" evidence="4">
    <location>
        <begin position="36"/>
        <end position="266"/>
    </location>
</feature>
<accession>A0A381WE98</accession>
<dbReference type="SUPFAM" id="SSF51621">
    <property type="entry name" value="Phosphoenolpyruvate/pyruvate domain"/>
    <property type="match status" value="1"/>
</dbReference>
<dbReference type="Gene3D" id="3.20.20.60">
    <property type="entry name" value="Phosphoenolpyruvate-binding domains"/>
    <property type="match status" value="1"/>
</dbReference>
<evidence type="ECO:0000313" key="5">
    <source>
        <dbReference type="EMBL" id="SVA50287.1"/>
    </source>
</evidence>
<dbReference type="EMBL" id="UINC01011388">
    <property type="protein sequence ID" value="SVA50287.1"/>
    <property type="molecule type" value="Genomic_DNA"/>
</dbReference>
<evidence type="ECO:0000256" key="3">
    <source>
        <dbReference type="ARBA" id="ARBA00023239"/>
    </source>
</evidence>
<organism evidence="5">
    <name type="scientific">marine metagenome</name>
    <dbReference type="NCBI Taxonomy" id="408172"/>
    <lineage>
        <taxon>unclassified sequences</taxon>
        <taxon>metagenomes</taxon>
        <taxon>ecological metagenomes</taxon>
    </lineage>
</organism>
<proteinExistence type="inferred from homology"/>
<dbReference type="Pfam" id="PF03328">
    <property type="entry name" value="HpcH_HpaI"/>
    <property type="match status" value="1"/>
</dbReference>
<dbReference type="PANTHER" id="PTHR30502">
    <property type="entry name" value="2-KETO-3-DEOXY-L-RHAMNONATE ALDOLASE"/>
    <property type="match status" value="1"/>
</dbReference>
<dbReference type="InterPro" id="IPR040442">
    <property type="entry name" value="Pyrv_kinase-like_dom_sf"/>
</dbReference>
<gene>
    <name evidence="5" type="ORF">METZ01_LOCUS103141</name>
</gene>
<sequence>MPAGKGHRLNGVVRALEETPAAFTTFSSPGIENAVNLSFTKYDGVVYELEHNPYDIKDLQLSLQFMLHRQQIHDAPTVAPAVAPMVRIPPNGGENAQWFAKQVLDLGAYGVIWPQITTVQDAYNAVAACRYPAKKTSSYYEPRGLRGDAATNAARYWGLSRDEYYQRCDVWPLNPDGELVVVTMCESMEALGNLKEVLAEVPGIGVVLVGEADLTHAMGIPQQYDNKEFKDALRQIGEICKNAGVVAGHPHVFKQNVENLLELGYRFLMTRPASTYDGLDEGHRLTSRQG</sequence>
<dbReference type="InterPro" id="IPR005000">
    <property type="entry name" value="Aldolase/citrate-lyase_domain"/>
</dbReference>
<evidence type="ECO:0000256" key="1">
    <source>
        <dbReference type="ARBA" id="ARBA00005568"/>
    </source>
</evidence>
<keyword evidence="3" id="KW-0456">Lyase</keyword>
<protein>
    <recommendedName>
        <fullName evidence="4">HpcH/HpaI aldolase/citrate lyase domain-containing protein</fullName>
    </recommendedName>
</protein>
<dbReference type="GO" id="GO:0005737">
    <property type="term" value="C:cytoplasm"/>
    <property type="evidence" value="ECO:0007669"/>
    <property type="project" value="TreeGrafter"/>
</dbReference>
<reference evidence="5" key="1">
    <citation type="submission" date="2018-05" db="EMBL/GenBank/DDBJ databases">
        <authorList>
            <person name="Lanie J.A."/>
            <person name="Ng W.-L."/>
            <person name="Kazmierczak K.M."/>
            <person name="Andrzejewski T.M."/>
            <person name="Davidsen T.M."/>
            <person name="Wayne K.J."/>
            <person name="Tettelin H."/>
            <person name="Glass J.I."/>
            <person name="Rusch D."/>
            <person name="Podicherti R."/>
            <person name="Tsui H.-C.T."/>
            <person name="Winkler M.E."/>
        </authorList>
    </citation>
    <scope>NUCLEOTIDE SEQUENCE</scope>
</reference>
<dbReference type="GO" id="GO:0046872">
    <property type="term" value="F:metal ion binding"/>
    <property type="evidence" value="ECO:0007669"/>
    <property type="project" value="UniProtKB-KW"/>
</dbReference>
<dbReference type="PANTHER" id="PTHR30502:SF0">
    <property type="entry name" value="PHOSPHOENOLPYRUVATE CARBOXYLASE FAMILY PROTEIN"/>
    <property type="match status" value="1"/>
</dbReference>
<dbReference type="InterPro" id="IPR015813">
    <property type="entry name" value="Pyrv/PenolPyrv_kinase-like_dom"/>
</dbReference>
<keyword evidence="2" id="KW-0479">Metal-binding</keyword>
<name>A0A381WE98_9ZZZZ</name>